<evidence type="ECO:0000313" key="2">
    <source>
        <dbReference type="EnsemblPlants" id="KEH19148"/>
    </source>
</evidence>
<evidence type="ECO:0000313" key="1">
    <source>
        <dbReference type="EMBL" id="KEH19148.1"/>
    </source>
</evidence>
<accession>A0A072TQL9</accession>
<keyword evidence="3" id="KW-1185">Reference proteome</keyword>
<dbReference type="HOGENOM" id="CLU_1984934_0_0_1"/>
<dbReference type="AlphaFoldDB" id="A0A072TQL9"/>
<sequence>MHAMHHLDYECKTSWGLELTKYVVSIAGLVDIDKDSEWQSNGKLETSWAGDRGYWTNMSCSYGFELVAIGQTAPAHRITEVEVETGQTALAHKLVDTVSQRQTRHWSIGHVVARATLHIPGNPLWR</sequence>
<evidence type="ECO:0000313" key="3">
    <source>
        <dbReference type="Proteomes" id="UP000002051"/>
    </source>
</evidence>
<reference evidence="2" key="3">
    <citation type="submission" date="2015-04" db="UniProtKB">
        <authorList>
            <consortium name="EnsemblPlants"/>
        </authorList>
    </citation>
    <scope>IDENTIFICATION</scope>
    <source>
        <strain evidence="2">cv. Jemalong A17</strain>
    </source>
</reference>
<dbReference type="PaxDb" id="3880-AES65254"/>
<gene>
    <name evidence="1" type="ordered locus">MTR_8g041845</name>
</gene>
<organism evidence="1 3">
    <name type="scientific">Medicago truncatula</name>
    <name type="common">Barrel medic</name>
    <name type="synonym">Medicago tribuloides</name>
    <dbReference type="NCBI Taxonomy" id="3880"/>
    <lineage>
        <taxon>Eukaryota</taxon>
        <taxon>Viridiplantae</taxon>
        <taxon>Streptophyta</taxon>
        <taxon>Embryophyta</taxon>
        <taxon>Tracheophyta</taxon>
        <taxon>Spermatophyta</taxon>
        <taxon>Magnoliopsida</taxon>
        <taxon>eudicotyledons</taxon>
        <taxon>Gunneridae</taxon>
        <taxon>Pentapetalae</taxon>
        <taxon>rosids</taxon>
        <taxon>fabids</taxon>
        <taxon>Fabales</taxon>
        <taxon>Fabaceae</taxon>
        <taxon>Papilionoideae</taxon>
        <taxon>50 kb inversion clade</taxon>
        <taxon>NPAAA clade</taxon>
        <taxon>Hologalegina</taxon>
        <taxon>IRL clade</taxon>
        <taxon>Trifolieae</taxon>
        <taxon>Medicago</taxon>
    </lineage>
</organism>
<protein>
    <submittedName>
        <fullName evidence="1 2">Uncharacterized protein</fullName>
    </submittedName>
</protein>
<dbReference type="EMBL" id="CM001224">
    <property type="protein sequence ID" value="KEH19148.1"/>
    <property type="molecule type" value="Genomic_DNA"/>
</dbReference>
<name>A0A072TQL9_MEDTR</name>
<proteinExistence type="predicted"/>
<reference evidence="1 3" key="1">
    <citation type="journal article" date="2011" name="Nature">
        <title>The Medicago genome provides insight into the evolution of rhizobial symbioses.</title>
        <authorList>
            <person name="Young N.D."/>
            <person name="Debelle F."/>
            <person name="Oldroyd G.E."/>
            <person name="Geurts R."/>
            <person name="Cannon S.B."/>
            <person name="Udvardi M.K."/>
            <person name="Benedito V.A."/>
            <person name="Mayer K.F."/>
            <person name="Gouzy J."/>
            <person name="Schoof H."/>
            <person name="Van de Peer Y."/>
            <person name="Proost S."/>
            <person name="Cook D.R."/>
            <person name="Meyers B.C."/>
            <person name="Spannagl M."/>
            <person name="Cheung F."/>
            <person name="De Mita S."/>
            <person name="Krishnakumar V."/>
            <person name="Gundlach H."/>
            <person name="Zhou S."/>
            <person name="Mudge J."/>
            <person name="Bharti A.K."/>
            <person name="Murray J.D."/>
            <person name="Naoumkina M.A."/>
            <person name="Rosen B."/>
            <person name="Silverstein K.A."/>
            <person name="Tang H."/>
            <person name="Rombauts S."/>
            <person name="Zhao P.X."/>
            <person name="Zhou P."/>
            <person name="Barbe V."/>
            <person name="Bardou P."/>
            <person name="Bechner M."/>
            <person name="Bellec A."/>
            <person name="Berger A."/>
            <person name="Berges H."/>
            <person name="Bidwell S."/>
            <person name="Bisseling T."/>
            <person name="Choisne N."/>
            <person name="Couloux A."/>
            <person name="Denny R."/>
            <person name="Deshpande S."/>
            <person name="Dai X."/>
            <person name="Doyle J.J."/>
            <person name="Dudez A.M."/>
            <person name="Farmer A.D."/>
            <person name="Fouteau S."/>
            <person name="Franken C."/>
            <person name="Gibelin C."/>
            <person name="Gish J."/>
            <person name="Goldstein S."/>
            <person name="Gonzalez A.J."/>
            <person name="Green P.J."/>
            <person name="Hallab A."/>
            <person name="Hartog M."/>
            <person name="Hua A."/>
            <person name="Humphray S.J."/>
            <person name="Jeong D.H."/>
            <person name="Jing Y."/>
            <person name="Jocker A."/>
            <person name="Kenton S.M."/>
            <person name="Kim D.J."/>
            <person name="Klee K."/>
            <person name="Lai H."/>
            <person name="Lang C."/>
            <person name="Lin S."/>
            <person name="Macmil S.L."/>
            <person name="Magdelenat G."/>
            <person name="Matthews L."/>
            <person name="McCorrison J."/>
            <person name="Monaghan E.L."/>
            <person name="Mun J.H."/>
            <person name="Najar F.Z."/>
            <person name="Nicholson C."/>
            <person name="Noirot C."/>
            <person name="O'Bleness M."/>
            <person name="Paule C.R."/>
            <person name="Poulain J."/>
            <person name="Prion F."/>
            <person name="Qin B."/>
            <person name="Qu C."/>
            <person name="Retzel E.F."/>
            <person name="Riddle C."/>
            <person name="Sallet E."/>
            <person name="Samain S."/>
            <person name="Samson N."/>
            <person name="Sanders I."/>
            <person name="Saurat O."/>
            <person name="Scarpelli C."/>
            <person name="Schiex T."/>
            <person name="Segurens B."/>
            <person name="Severin A.J."/>
            <person name="Sherrier D.J."/>
            <person name="Shi R."/>
            <person name="Sims S."/>
            <person name="Singer S.R."/>
            <person name="Sinharoy S."/>
            <person name="Sterck L."/>
            <person name="Viollet A."/>
            <person name="Wang B.B."/>
            <person name="Wang K."/>
            <person name="Wang M."/>
            <person name="Wang X."/>
            <person name="Warfsmann J."/>
            <person name="Weissenbach J."/>
            <person name="White D.D."/>
            <person name="White J.D."/>
            <person name="Wiley G.B."/>
            <person name="Wincker P."/>
            <person name="Xing Y."/>
            <person name="Yang L."/>
            <person name="Yao Z."/>
            <person name="Ying F."/>
            <person name="Zhai J."/>
            <person name="Zhou L."/>
            <person name="Zuber A."/>
            <person name="Denarie J."/>
            <person name="Dixon R.A."/>
            <person name="May G.D."/>
            <person name="Schwartz D.C."/>
            <person name="Rogers J."/>
            <person name="Quetier F."/>
            <person name="Town C.D."/>
            <person name="Roe B.A."/>
        </authorList>
    </citation>
    <scope>NUCLEOTIDE SEQUENCE [LARGE SCALE GENOMIC DNA]</scope>
    <source>
        <strain evidence="1">A17</strain>
        <strain evidence="2 3">cv. Jemalong A17</strain>
    </source>
</reference>
<reference evidence="1 3" key="2">
    <citation type="journal article" date="2014" name="BMC Genomics">
        <title>An improved genome release (version Mt4.0) for the model legume Medicago truncatula.</title>
        <authorList>
            <person name="Tang H."/>
            <person name="Krishnakumar V."/>
            <person name="Bidwell S."/>
            <person name="Rosen B."/>
            <person name="Chan A."/>
            <person name="Zhou S."/>
            <person name="Gentzbittel L."/>
            <person name="Childs K.L."/>
            <person name="Yandell M."/>
            <person name="Gundlach H."/>
            <person name="Mayer K.F."/>
            <person name="Schwartz D.C."/>
            <person name="Town C.D."/>
        </authorList>
    </citation>
    <scope>GENOME REANNOTATION</scope>
    <source>
        <strain evidence="1">A17</strain>
        <strain evidence="2 3">cv. Jemalong A17</strain>
    </source>
</reference>
<dbReference type="Proteomes" id="UP000002051">
    <property type="component" value="Chromosome 8"/>
</dbReference>
<dbReference type="EnsemblPlants" id="KEH19148">
    <property type="protein sequence ID" value="KEH19148"/>
    <property type="gene ID" value="MTR_8g041845"/>
</dbReference>